<evidence type="ECO:0000256" key="1">
    <source>
        <dbReference type="SAM" id="Phobius"/>
    </source>
</evidence>
<gene>
    <name evidence="2" type="ORF">B0E34_03055</name>
</gene>
<dbReference type="RefSeq" id="WP_087706650.1">
    <property type="nucleotide sequence ID" value="NZ_MVAG01000071.1"/>
</dbReference>
<feature type="transmembrane region" description="Helical" evidence="1">
    <location>
        <begin position="287"/>
        <end position="306"/>
    </location>
</feature>
<dbReference type="AlphaFoldDB" id="A0A202CAI3"/>
<dbReference type="Proteomes" id="UP000196355">
    <property type="component" value="Unassembled WGS sequence"/>
</dbReference>
<protein>
    <recommendedName>
        <fullName evidence="4">Glycine zipper family protein</fullName>
    </recommendedName>
</protein>
<reference evidence="3" key="1">
    <citation type="submission" date="2017-02" db="EMBL/GenBank/DDBJ databases">
        <authorList>
            <person name="Tetz G."/>
            <person name="Tetz V."/>
        </authorList>
    </citation>
    <scope>NUCLEOTIDE SEQUENCE [LARGE SCALE GENOMIC DNA]</scope>
    <source>
        <strain evidence="3">VT16-26</strain>
    </source>
</reference>
<evidence type="ECO:0000313" key="2">
    <source>
        <dbReference type="EMBL" id="OVE60821.1"/>
    </source>
</evidence>
<keyword evidence="1" id="KW-0472">Membrane</keyword>
<name>A0A202CAI3_9FLAO</name>
<evidence type="ECO:0008006" key="4">
    <source>
        <dbReference type="Google" id="ProtNLM"/>
    </source>
</evidence>
<evidence type="ECO:0000313" key="3">
    <source>
        <dbReference type="Proteomes" id="UP000196355"/>
    </source>
</evidence>
<sequence>MKKIILFLMFSCFLTAQKTEYIKLNQSIKDKFSRVKSLTLIDNRTEKDLGTVTYKKENVQLKFENEDLKKYVEDWFANDNKTKGNNNDIVLLLEEIRIDDFKNTGLANAKVKISSFINRNGKYYFINRYNSTVGFNSKLTPNIPRVISVAIETIFSTLIKDSYSHIALSTPIAESDLHNYEEIVGKNIKYLTVPELTNGVYKDFRSFSLQKPEEGYYVDKNKKGKVIGIKNREDLLLSAEYVFGYVEDGKAYRLTPVGFLEMQKDDKGYYVVSSRLELFPPQNVNNGAMIGVMMGGIVGGLIGAALDSGKAARDKPENLSNIYIDPLTGEYIFTK</sequence>
<keyword evidence="1" id="KW-1133">Transmembrane helix</keyword>
<keyword evidence="1" id="KW-0812">Transmembrane</keyword>
<dbReference type="EMBL" id="MVAG01000071">
    <property type="protein sequence ID" value="OVE60821.1"/>
    <property type="molecule type" value="Genomic_DNA"/>
</dbReference>
<comment type="caution">
    <text evidence="2">The sequence shown here is derived from an EMBL/GenBank/DDBJ whole genome shotgun (WGS) entry which is preliminary data.</text>
</comment>
<organism evidence="2 3">
    <name type="scientific">Chryseobacterium mucoviscidosis</name>
    <dbReference type="NCBI Taxonomy" id="1945581"/>
    <lineage>
        <taxon>Bacteria</taxon>
        <taxon>Pseudomonadati</taxon>
        <taxon>Bacteroidota</taxon>
        <taxon>Flavobacteriia</taxon>
        <taxon>Flavobacteriales</taxon>
        <taxon>Weeksellaceae</taxon>
        <taxon>Chryseobacterium group</taxon>
        <taxon>Chryseobacterium</taxon>
    </lineage>
</organism>
<accession>A0A202CAI3</accession>
<proteinExistence type="predicted"/>
<keyword evidence="3" id="KW-1185">Reference proteome</keyword>